<gene>
    <name evidence="3" type="ORF">CTAYLR_006409</name>
</gene>
<dbReference type="GO" id="GO:0003676">
    <property type="term" value="F:nucleic acid binding"/>
    <property type="evidence" value="ECO:0007669"/>
    <property type="project" value="InterPro"/>
</dbReference>
<dbReference type="AlphaFoldDB" id="A0AAD7UBT4"/>
<dbReference type="InterPro" id="IPR022111">
    <property type="entry name" value="Rhodanese_C"/>
</dbReference>
<dbReference type="InterPro" id="IPR035979">
    <property type="entry name" value="RBD_domain_sf"/>
</dbReference>
<dbReference type="SMART" id="SM00450">
    <property type="entry name" value="RHOD"/>
    <property type="match status" value="1"/>
</dbReference>
<dbReference type="InterPro" id="IPR040503">
    <property type="entry name" value="TRHO_N"/>
</dbReference>
<dbReference type="Gene3D" id="3.40.250.10">
    <property type="entry name" value="Rhodanese-like domain"/>
    <property type="match status" value="1"/>
</dbReference>
<dbReference type="InterPro" id="IPR001763">
    <property type="entry name" value="Rhodanese-like_dom"/>
</dbReference>
<keyword evidence="4" id="KW-1185">Reference proteome</keyword>
<dbReference type="Pfam" id="PF17773">
    <property type="entry name" value="UPF0176_N"/>
    <property type="match status" value="1"/>
</dbReference>
<sequence>MVFGKTKGPPALDRKKPCAIVLFYQYAEPAWSETEHRRILRAMVRLGREHGITGRGRIAREDVNCTLTGESRSVRKFCQAVRALDPYFEDTDFKITDGLDSRAEFKRLTLRKTEELVGYGLAKDPPALKGATHLGAREYHTALKKPNSVVIDVRNQYETEIGRIVPPVGGAELIDPKIRNSHEFPKWLARPETQERLAGKTVLMYCTGGIRCERASALLGAASSNASAADQLLSSPKEILMVRGGIDRYLREFPDGGFWRGANYLFDKRFEQRPSRVNPTSDVVLGECASCGAKCDEYRGRYACGEASCKVPVLVCARCRRSPTSSDLRCRLCRDGYGGARKDAFPTYDPPPTTTPPPTPTSAITPPPKKKRRVVVEPPASDATRVFVGNLPLVLEKRALVDALPGCAYDVEVTWLVDRDSGLFYGSAIVDVEDASTAATIVRAECRLKKRKLRLGYFKGDAPTDPALRADRPPVVYVAHTTLCCPCAF</sequence>
<dbReference type="PROSITE" id="PS50206">
    <property type="entry name" value="RHODANESE_3"/>
    <property type="match status" value="1"/>
</dbReference>
<dbReference type="PANTHER" id="PTHR43268:SF7">
    <property type="entry name" value="RHODANESE DOMAIN-CONTAINING PROTEIN"/>
    <property type="match status" value="1"/>
</dbReference>
<evidence type="ECO:0000313" key="3">
    <source>
        <dbReference type="EMBL" id="KAJ8600829.1"/>
    </source>
</evidence>
<name>A0AAD7UBT4_9STRA</name>
<protein>
    <recommendedName>
        <fullName evidence="2">Rhodanese domain-containing protein</fullName>
    </recommendedName>
</protein>
<dbReference type="SUPFAM" id="SSF52821">
    <property type="entry name" value="Rhodanese/Cell cycle control phosphatase"/>
    <property type="match status" value="1"/>
</dbReference>
<evidence type="ECO:0000259" key="2">
    <source>
        <dbReference type="PROSITE" id="PS50206"/>
    </source>
</evidence>
<dbReference type="Pfam" id="PF00581">
    <property type="entry name" value="Rhodanese"/>
    <property type="match status" value="1"/>
</dbReference>
<dbReference type="SUPFAM" id="SSF54928">
    <property type="entry name" value="RNA-binding domain, RBD"/>
    <property type="match status" value="1"/>
</dbReference>
<proteinExistence type="predicted"/>
<dbReference type="Gene3D" id="3.30.70.100">
    <property type="match status" value="1"/>
</dbReference>
<dbReference type="Proteomes" id="UP001230188">
    <property type="component" value="Unassembled WGS sequence"/>
</dbReference>
<reference evidence="3" key="1">
    <citation type="submission" date="2023-01" db="EMBL/GenBank/DDBJ databases">
        <title>Metagenome sequencing of chrysophaentin producing Chrysophaeum taylorii.</title>
        <authorList>
            <person name="Davison J."/>
            <person name="Bewley C."/>
        </authorList>
    </citation>
    <scope>NUCLEOTIDE SEQUENCE</scope>
    <source>
        <strain evidence="3">NIES-1699</strain>
    </source>
</reference>
<dbReference type="Pfam" id="PF12368">
    <property type="entry name" value="Rhodanese_C"/>
    <property type="match status" value="1"/>
</dbReference>
<feature type="region of interest" description="Disordered" evidence="1">
    <location>
        <begin position="344"/>
        <end position="373"/>
    </location>
</feature>
<comment type="caution">
    <text evidence="3">The sequence shown here is derived from an EMBL/GenBank/DDBJ whole genome shotgun (WGS) entry which is preliminary data.</text>
</comment>
<dbReference type="EMBL" id="JAQMWT010000471">
    <property type="protein sequence ID" value="KAJ8600829.1"/>
    <property type="molecule type" value="Genomic_DNA"/>
</dbReference>
<dbReference type="InterPro" id="IPR036873">
    <property type="entry name" value="Rhodanese-like_dom_sf"/>
</dbReference>
<dbReference type="Gene3D" id="3.30.70.330">
    <property type="match status" value="1"/>
</dbReference>
<dbReference type="PANTHER" id="PTHR43268">
    <property type="entry name" value="THIOSULFATE SULFURTRANSFERASE/RHODANESE-LIKE DOMAIN-CONTAINING PROTEIN 2"/>
    <property type="match status" value="1"/>
</dbReference>
<evidence type="ECO:0000313" key="4">
    <source>
        <dbReference type="Proteomes" id="UP001230188"/>
    </source>
</evidence>
<dbReference type="InterPro" id="IPR020936">
    <property type="entry name" value="TrhO"/>
</dbReference>
<dbReference type="InterPro" id="IPR012677">
    <property type="entry name" value="Nucleotide-bd_a/b_plait_sf"/>
</dbReference>
<feature type="compositionally biased region" description="Pro residues" evidence="1">
    <location>
        <begin position="348"/>
        <end position="360"/>
    </location>
</feature>
<evidence type="ECO:0000256" key="1">
    <source>
        <dbReference type="SAM" id="MobiDB-lite"/>
    </source>
</evidence>
<feature type="domain" description="Rhodanese" evidence="2">
    <location>
        <begin position="144"/>
        <end position="258"/>
    </location>
</feature>
<organism evidence="3 4">
    <name type="scientific">Chrysophaeum taylorii</name>
    <dbReference type="NCBI Taxonomy" id="2483200"/>
    <lineage>
        <taxon>Eukaryota</taxon>
        <taxon>Sar</taxon>
        <taxon>Stramenopiles</taxon>
        <taxon>Ochrophyta</taxon>
        <taxon>Pelagophyceae</taxon>
        <taxon>Pelagomonadales</taxon>
        <taxon>Pelagomonadaceae</taxon>
        <taxon>Chrysophaeum</taxon>
    </lineage>
</organism>
<accession>A0AAD7UBT4</accession>